<evidence type="ECO:0000313" key="4">
    <source>
        <dbReference type="Proteomes" id="UP001626537"/>
    </source>
</evidence>
<keyword evidence="4" id="KW-1185">Reference proteome</keyword>
<organism evidence="3 4">
    <name type="scientific">Congregibacter variabilis</name>
    <dbReference type="NCBI Taxonomy" id="3081200"/>
    <lineage>
        <taxon>Bacteria</taxon>
        <taxon>Pseudomonadati</taxon>
        <taxon>Pseudomonadota</taxon>
        <taxon>Gammaproteobacteria</taxon>
        <taxon>Cellvibrionales</taxon>
        <taxon>Halieaceae</taxon>
        <taxon>Congregibacter</taxon>
    </lineage>
</organism>
<keyword evidence="1" id="KW-1133">Transmembrane helix</keyword>
<name>A0ABZ0I152_9GAMM</name>
<protein>
    <submittedName>
        <fullName evidence="3">CPBP family intramembrane glutamic endopeptidase</fullName>
        <ecNumber evidence="3">3.4.-.-</ecNumber>
    </submittedName>
</protein>
<dbReference type="EMBL" id="CP136864">
    <property type="protein sequence ID" value="WOJ92906.1"/>
    <property type="molecule type" value="Genomic_DNA"/>
</dbReference>
<dbReference type="InterPro" id="IPR003675">
    <property type="entry name" value="Rce1/LyrA-like_dom"/>
</dbReference>
<evidence type="ECO:0000313" key="3">
    <source>
        <dbReference type="EMBL" id="WOJ92906.1"/>
    </source>
</evidence>
<dbReference type="RefSeq" id="WP_407347564.1">
    <property type="nucleotide sequence ID" value="NZ_CP136864.1"/>
</dbReference>
<feature type="domain" description="CAAX prenyl protease 2/Lysostaphin resistance protein A-like" evidence="2">
    <location>
        <begin position="134"/>
        <end position="229"/>
    </location>
</feature>
<evidence type="ECO:0000259" key="2">
    <source>
        <dbReference type="Pfam" id="PF02517"/>
    </source>
</evidence>
<feature type="transmembrane region" description="Helical" evidence="1">
    <location>
        <begin position="83"/>
        <end position="108"/>
    </location>
</feature>
<evidence type="ECO:0000256" key="1">
    <source>
        <dbReference type="SAM" id="Phobius"/>
    </source>
</evidence>
<feature type="transmembrane region" description="Helical" evidence="1">
    <location>
        <begin position="128"/>
        <end position="153"/>
    </location>
</feature>
<reference evidence="3 4" key="1">
    <citation type="submission" date="2023-10" db="EMBL/GenBank/DDBJ databases">
        <title>Two novel species belonging to the OM43/NOR5 clade.</title>
        <authorList>
            <person name="Park M."/>
        </authorList>
    </citation>
    <scope>NUCLEOTIDE SEQUENCE [LARGE SCALE GENOMIC DNA]</scope>
    <source>
        <strain evidence="3 4">IMCC43200</strain>
    </source>
</reference>
<dbReference type="PANTHER" id="PTHR36435:SF1">
    <property type="entry name" value="CAAX AMINO TERMINAL PROTEASE FAMILY PROTEIN"/>
    <property type="match status" value="1"/>
</dbReference>
<keyword evidence="3" id="KW-0378">Hydrolase</keyword>
<dbReference type="GO" id="GO:0016787">
    <property type="term" value="F:hydrolase activity"/>
    <property type="evidence" value="ECO:0007669"/>
    <property type="project" value="UniProtKB-KW"/>
</dbReference>
<feature type="transmembrane region" description="Helical" evidence="1">
    <location>
        <begin position="195"/>
        <end position="212"/>
    </location>
</feature>
<keyword evidence="1" id="KW-0472">Membrane</keyword>
<dbReference type="Proteomes" id="UP001626537">
    <property type="component" value="Chromosome"/>
</dbReference>
<dbReference type="PANTHER" id="PTHR36435">
    <property type="entry name" value="SLR1288 PROTEIN"/>
    <property type="match status" value="1"/>
</dbReference>
<dbReference type="InterPro" id="IPR052710">
    <property type="entry name" value="CAAX_protease"/>
</dbReference>
<sequence>MQNPSLEEPKTTKLSRRQQTVFEVFVVLGVVLLVKDVADRFNAIGAGSIAMWCGIFVAAYFMKKQGVNWKDRGLALPAGALSWVKSLGLALLTVVAVILFMALVVPLMSDLLGVHIPESSTDRFEFFLGQPMVFFIYLVVVIWIGAAVGEELLIRGFLLNSLIELFGDHKKGVTAAVVLHAGVFGMLHISQGVPGVISTGAVAVIFAVVYLLNGKKLFPLIIAHGLINSISITAYYLSDGKIT</sequence>
<keyword evidence="1" id="KW-0812">Transmembrane</keyword>
<proteinExistence type="predicted"/>
<feature type="transmembrane region" description="Helical" evidence="1">
    <location>
        <begin position="21"/>
        <end position="38"/>
    </location>
</feature>
<gene>
    <name evidence="3" type="ORF">R0135_14080</name>
</gene>
<dbReference type="Pfam" id="PF02517">
    <property type="entry name" value="Rce1-like"/>
    <property type="match status" value="1"/>
</dbReference>
<dbReference type="EC" id="3.4.-.-" evidence="3"/>
<feature type="transmembrane region" description="Helical" evidence="1">
    <location>
        <begin position="217"/>
        <end position="237"/>
    </location>
</feature>
<accession>A0ABZ0I152</accession>
<feature type="transmembrane region" description="Helical" evidence="1">
    <location>
        <begin position="44"/>
        <end position="62"/>
    </location>
</feature>